<dbReference type="PANTHER" id="PTHR46268:SF6">
    <property type="entry name" value="UNIVERSAL STRESS PROTEIN UP12"/>
    <property type="match status" value="1"/>
</dbReference>
<dbReference type="InterPro" id="IPR006016">
    <property type="entry name" value="UspA"/>
</dbReference>
<dbReference type="Gene3D" id="3.40.50.620">
    <property type="entry name" value="HUPs"/>
    <property type="match status" value="1"/>
</dbReference>
<proteinExistence type="inferred from homology"/>
<sequence length="137" mass="15205">MYKSILLAADGSENSERAAQEALNFIDEHTIVTILTVVDVEESKTDVLHGQQGVSLTQEREKKLHFIKRLFVEHNVNHEVKIAHGIPTDKVVEISNSGQYQAIILGTRGLNSLQEMVLGSVSHKVAKRSQIPVIIVK</sequence>
<dbReference type="InterPro" id="IPR014729">
    <property type="entry name" value="Rossmann-like_a/b/a_fold"/>
</dbReference>
<dbReference type="Proteomes" id="UP001159200">
    <property type="component" value="Unassembled WGS sequence"/>
</dbReference>
<dbReference type="PANTHER" id="PTHR46268">
    <property type="entry name" value="STRESS RESPONSE PROTEIN NHAX"/>
    <property type="match status" value="1"/>
</dbReference>
<protein>
    <submittedName>
        <fullName evidence="3">Universal stress protein</fullName>
    </submittedName>
</protein>
<dbReference type="EMBL" id="JAROYR010000012">
    <property type="protein sequence ID" value="MDH5158450.1"/>
    <property type="molecule type" value="Genomic_DNA"/>
</dbReference>
<dbReference type="RefSeq" id="WP_262609310.1">
    <property type="nucleotide sequence ID" value="NZ_JAROYJ010000012.1"/>
</dbReference>
<name>A0ABT6J121_9STAP</name>
<comment type="caution">
    <text evidence="3">The sequence shown here is derived from an EMBL/GenBank/DDBJ whole genome shotgun (WGS) entry which is preliminary data.</text>
</comment>
<evidence type="ECO:0000313" key="3">
    <source>
        <dbReference type="EMBL" id="MDH5158450.1"/>
    </source>
</evidence>
<dbReference type="InterPro" id="IPR006015">
    <property type="entry name" value="Universal_stress_UspA"/>
</dbReference>
<dbReference type="PRINTS" id="PR01438">
    <property type="entry name" value="UNVRSLSTRESS"/>
</dbReference>
<keyword evidence="4" id="KW-1185">Reference proteome</keyword>
<evidence type="ECO:0000256" key="1">
    <source>
        <dbReference type="ARBA" id="ARBA00008791"/>
    </source>
</evidence>
<dbReference type="Pfam" id="PF00582">
    <property type="entry name" value="Usp"/>
    <property type="match status" value="1"/>
</dbReference>
<accession>A0ABT6J121</accession>
<dbReference type="CDD" id="cd00293">
    <property type="entry name" value="USP-like"/>
    <property type="match status" value="1"/>
</dbReference>
<dbReference type="SUPFAM" id="SSF52402">
    <property type="entry name" value="Adenine nucleotide alpha hydrolases-like"/>
    <property type="match status" value="1"/>
</dbReference>
<evidence type="ECO:0000313" key="4">
    <source>
        <dbReference type="Proteomes" id="UP001159200"/>
    </source>
</evidence>
<gene>
    <name evidence="3" type="ORF">P5X59_09000</name>
</gene>
<organism evidence="3 4">
    <name type="scientific">Staphylococcus cohnii</name>
    <dbReference type="NCBI Taxonomy" id="29382"/>
    <lineage>
        <taxon>Bacteria</taxon>
        <taxon>Bacillati</taxon>
        <taxon>Bacillota</taxon>
        <taxon>Bacilli</taxon>
        <taxon>Bacillales</taxon>
        <taxon>Staphylococcaceae</taxon>
        <taxon>Staphylococcus</taxon>
        <taxon>Staphylococcus cohnii species complex</taxon>
    </lineage>
</organism>
<feature type="domain" description="UspA" evidence="2">
    <location>
        <begin position="1"/>
        <end position="137"/>
    </location>
</feature>
<evidence type="ECO:0000259" key="2">
    <source>
        <dbReference type="Pfam" id="PF00582"/>
    </source>
</evidence>
<comment type="similarity">
    <text evidence="1">Belongs to the universal stress protein A family.</text>
</comment>
<reference evidence="3 4" key="1">
    <citation type="submission" date="2023-03" db="EMBL/GenBank/DDBJ databases">
        <title>Bacterial isolates from washroom surfaces on a university campus.</title>
        <authorList>
            <person name="Holman D.B."/>
            <person name="Gzyl K.E."/>
            <person name="Taheri A.E."/>
        </authorList>
    </citation>
    <scope>NUCLEOTIDE SEQUENCE [LARGE SCALE GENOMIC DNA]</scope>
    <source>
        <strain evidence="3 4">RD01</strain>
    </source>
</reference>